<proteinExistence type="predicted"/>
<name>A0A653BHQ5_CALMS</name>
<evidence type="ECO:0000313" key="2">
    <source>
        <dbReference type="Proteomes" id="UP000410492"/>
    </source>
</evidence>
<accession>A0A653BHQ5</accession>
<gene>
    <name evidence="1" type="ORF">CALMAC_LOCUS1106</name>
</gene>
<dbReference type="Proteomes" id="UP000410492">
    <property type="component" value="Unassembled WGS sequence"/>
</dbReference>
<feature type="non-terminal residue" evidence="1">
    <location>
        <position position="1"/>
    </location>
</feature>
<feature type="non-terminal residue" evidence="1">
    <location>
        <position position="81"/>
    </location>
</feature>
<reference evidence="1 2" key="1">
    <citation type="submission" date="2019-01" db="EMBL/GenBank/DDBJ databases">
        <authorList>
            <person name="Sayadi A."/>
        </authorList>
    </citation>
    <scope>NUCLEOTIDE SEQUENCE [LARGE SCALE GENOMIC DNA]</scope>
</reference>
<protein>
    <submittedName>
        <fullName evidence="1">Uncharacterized protein</fullName>
    </submittedName>
</protein>
<keyword evidence="2" id="KW-1185">Reference proteome</keyword>
<dbReference type="EMBL" id="CAACVG010001238">
    <property type="protein sequence ID" value="VEN35112.1"/>
    <property type="molecule type" value="Genomic_DNA"/>
</dbReference>
<dbReference type="AlphaFoldDB" id="A0A653BHQ5"/>
<organism evidence="1 2">
    <name type="scientific">Callosobruchus maculatus</name>
    <name type="common">Southern cowpea weevil</name>
    <name type="synonym">Pulse bruchid</name>
    <dbReference type="NCBI Taxonomy" id="64391"/>
    <lineage>
        <taxon>Eukaryota</taxon>
        <taxon>Metazoa</taxon>
        <taxon>Ecdysozoa</taxon>
        <taxon>Arthropoda</taxon>
        <taxon>Hexapoda</taxon>
        <taxon>Insecta</taxon>
        <taxon>Pterygota</taxon>
        <taxon>Neoptera</taxon>
        <taxon>Endopterygota</taxon>
        <taxon>Coleoptera</taxon>
        <taxon>Polyphaga</taxon>
        <taxon>Cucujiformia</taxon>
        <taxon>Chrysomeloidea</taxon>
        <taxon>Chrysomelidae</taxon>
        <taxon>Bruchinae</taxon>
        <taxon>Bruchini</taxon>
        <taxon>Callosobruchus</taxon>
    </lineage>
</organism>
<sequence>PAGLSVRTEWSADVRSPERVYGPVYLSVKTVQATGEESHIYMFVHPADLTHYHWSIQKEIDRQLVFPRHLDLDTIPKNNES</sequence>
<evidence type="ECO:0000313" key="1">
    <source>
        <dbReference type="EMBL" id="VEN35112.1"/>
    </source>
</evidence>